<comment type="caution">
    <text evidence="1">The sequence shown here is derived from an EMBL/GenBank/DDBJ whole genome shotgun (WGS) entry which is preliminary data.</text>
</comment>
<dbReference type="Proteomes" id="UP001165121">
    <property type="component" value="Unassembled WGS sequence"/>
</dbReference>
<reference evidence="1" key="1">
    <citation type="submission" date="2023-04" db="EMBL/GenBank/DDBJ databases">
        <title>Phytophthora fragariaefolia NBRC 109709.</title>
        <authorList>
            <person name="Ichikawa N."/>
            <person name="Sato H."/>
            <person name="Tonouchi N."/>
        </authorList>
    </citation>
    <scope>NUCLEOTIDE SEQUENCE</scope>
    <source>
        <strain evidence="1">NBRC 109709</strain>
    </source>
</reference>
<dbReference type="AlphaFoldDB" id="A0A9W6XA19"/>
<evidence type="ECO:0000313" key="2">
    <source>
        <dbReference type="Proteomes" id="UP001165121"/>
    </source>
</evidence>
<name>A0A9W6XA19_9STRA</name>
<accession>A0A9W6XA19</accession>
<keyword evidence="2" id="KW-1185">Reference proteome</keyword>
<evidence type="ECO:0000313" key="1">
    <source>
        <dbReference type="EMBL" id="GMF34371.1"/>
    </source>
</evidence>
<sequence length="68" mass="7603">MGWFDVSAALVPAYLPLSHGCSPTGTGWFPQQSCATTLLVEKSKTWQADSLHKPWQHVLGHTVRRREV</sequence>
<proteinExistence type="predicted"/>
<organism evidence="1 2">
    <name type="scientific">Phytophthora fragariaefolia</name>
    <dbReference type="NCBI Taxonomy" id="1490495"/>
    <lineage>
        <taxon>Eukaryota</taxon>
        <taxon>Sar</taxon>
        <taxon>Stramenopiles</taxon>
        <taxon>Oomycota</taxon>
        <taxon>Peronosporomycetes</taxon>
        <taxon>Peronosporales</taxon>
        <taxon>Peronosporaceae</taxon>
        <taxon>Phytophthora</taxon>
    </lineage>
</organism>
<protein>
    <submittedName>
        <fullName evidence="1">Unnamed protein product</fullName>
    </submittedName>
</protein>
<gene>
    <name evidence="1" type="ORF">Pfra01_000881800</name>
</gene>
<dbReference type="EMBL" id="BSXT01000804">
    <property type="protein sequence ID" value="GMF34371.1"/>
    <property type="molecule type" value="Genomic_DNA"/>
</dbReference>